<protein>
    <submittedName>
        <fullName evidence="2">Uncharacterized protein</fullName>
    </submittedName>
</protein>
<reference evidence="2 3" key="1">
    <citation type="submission" date="2016-04" db="EMBL/GenBank/DDBJ databases">
        <title>Complete genome sequence and analysis of deep-sea sediment isolate, Amycolatopsis sp. WP1.</title>
        <authorList>
            <person name="Wang H."/>
            <person name="Chen S."/>
            <person name="Wu Q."/>
        </authorList>
    </citation>
    <scope>NUCLEOTIDE SEQUENCE [LARGE SCALE GENOMIC DNA]</scope>
    <source>
        <strain evidence="2 3">WP1</strain>
    </source>
</reference>
<evidence type="ECO:0000313" key="3">
    <source>
        <dbReference type="Proteomes" id="UP000250434"/>
    </source>
</evidence>
<dbReference type="RefSeq" id="WP_113691106.1">
    <property type="nucleotide sequence ID" value="NZ_CP015163.1"/>
</dbReference>
<feature type="transmembrane region" description="Helical" evidence="1">
    <location>
        <begin position="12"/>
        <end position="34"/>
    </location>
</feature>
<evidence type="ECO:0000313" key="2">
    <source>
        <dbReference type="EMBL" id="AXB41842.1"/>
    </source>
</evidence>
<dbReference type="KEGG" id="aab:A4R43_04285"/>
<dbReference type="OrthoDB" id="3637883at2"/>
<keyword evidence="1" id="KW-0812">Transmembrane</keyword>
<evidence type="ECO:0000256" key="1">
    <source>
        <dbReference type="SAM" id="Phobius"/>
    </source>
</evidence>
<name>A0A344L1B8_9PSEU</name>
<sequence>MTTSRRGRTIEGAQTLVIIVAIPLGLIPLIRWILSEDHGGLFRWFFGSLSGVLGYAAPIIVLAVAFLLVMLLEAVKKKGA</sequence>
<feature type="transmembrane region" description="Helical" evidence="1">
    <location>
        <begin position="54"/>
        <end position="75"/>
    </location>
</feature>
<accession>A0A344L1B8</accession>
<keyword evidence="3" id="KW-1185">Reference proteome</keyword>
<proteinExistence type="predicted"/>
<keyword evidence="1" id="KW-0472">Membrane</keyword>
<organism evidence="2 3">
    <name type="scientific">Amycolatopsis albispora</name>
    <dbReference type="NCBI Taxonomy" id="1804986"/>
    <lineage>
        <taxon>Bacteria</taxon>
        <taxon>Bacillati</taxon>
        <taxon>Actinomycetota</taxon>
        <taxon>Actinomycetes</taxon>
        <taxon>Pseudonocardiales</taxon>
        <taxon>Pseudonocardiaceae</taxon>
        <taxon>Amycolatopsis</taxon>
    </lineage>
</organism>
<dbReference type="AlphaFoldDB" id="A0A344L1B8"/>
<gene>
    <name evidence="2" type="ORF">A4R43_04285</name>
</gene>
<dbReference type="EMBL" id="CP015163">
    <property type="protein sequence ID" value="AXB41842.1"/>
    <property type="molecule type" value="Genomic_DNA"/>
</dbReference>
<dbReference type="Proteomes" id="UP000250434">
    <property type="component" value="Chromosome"/>
</dbReference>
<keyword evidence="1" id="KW-1133">Transmembrane helix</keyword>